<keyword evidence="2" id="KW-1185">Reference proteome</keyword>
<protein>
    <submittedName>
        <fullName evidence="1">Uncharacterized protein</fullName>
    </submittedName>
</protein>
<proteinExistence type="predicted"/>
<dbReference type="EMBL" id="CM047945">
    <property type="protein sequence ID" value="KAI9898557.1"/>
    <property type="molecule type" value="Genomic_DNA"/>
</dbReference>
<sequence>MSTATETLQVTITAGSASKLEPVPGSQSVAPLEIEEPEKPRLSDWRRGLIVFIAGWNALVSTSASTSLLIATPEVSAELKTNQNTLNVTNAGFLVAMACSPLLWIPLANITSRRLSYNLALVVMAVGSIGTATAPDLGTFTAMRLLSGLTGAYVLVAGQTIVFDIFSPTDRAKAISRLALGAICGTWLGPCIGGILLTFTDSWRNINYLQCAQAGLGLILSFLFVPHIESDMVQLHEKKGGKRLSVTGVARAFSPMFIFRLYLKPQLLLTDFVCAFLALTQYGLATSIRHTINPTFNLTTPLVGGLFYLAPALGFMIGGLLGGYLSDRTVQRWIIKRNGVRLPKDRLNCILPNLFAILPLSELLYGWALHQGFGGLALPVVMAVLMGIGLEGSFAGLTTYTGEVLPNHKAGAVCTRLLLQYTSAGISIAATVPIIDRIGIGWLMTLTAGLKVVGGCMVLLVSRFAPDTGVWAYKEE</sequence>
<organism evidence="1 2">
    <name type="scientific">Trichothecium roseum</name>
    <dbReference type="NCBI Taxonomy" id="47278"/>
    <lineage>
        <taxon>Eukaryota</taxon>
        <taxon>Fungi</taxon>
        <taxon>Dikarya</taxon>
        <taxon>Ascomycota</taxon>
        <taxon>Pezizomycotina</taxon>
        <taxon>Sordariomycetes</taxon>
        <taxon>Hypocreomycetidae</taxon>
        <taxon>Hypocreales</taxon>
        <taxon>Hypocreales incertae sedis</taxon>
        <taxon>Trichothecium</taxon>
    </lineage>
</organism>
<dbReference type="Proteomes" id="UP001163324">
    <property type="component" value="Chromosome 6"/>
</dbReference>
<comment type="caution">
    <text evidence="1">The sequence shown here is derived from an EMBL/GenBank/DDBJ whole genome shotgun (WGS) entry which is preliminary data.</text>
</comment>
<evidence type="ECO:0000313" key="2">
    <source>
        <dbReference type="Proteomes" id="UP001163324"/>
    </source>
</evidence>
<accession>A0ACC0UWQ7</accession>
<evidence type="ECO:0000313" key="1">
    <source>
        <dbReference type="EMBL" id="KAI9898557.1"/>
    </source>
</evidence>
<gene>
    <name evidence="1" type="ORF">N3K66_006917</name>
</gene>
<reference evidence="1" key="1">
    <citation type="submission" date="2022-10" db="EMBL/GenBank/DDBJ databases">
        <title>Complete Genome of Trichothecium roseum strain YXFP-22015, a Plant Pathogen Isolated from Citrus.</title>
        <authorList>
            <person name="Wang Y."/>
            <person name="Zhu L."/>
        </authorList>
    </citation>
    <scope>NUCLEOTIDE SEQUENCE</scope>
    <source>
        <strain evidence="1">YXFP-22015</strain>
    </source>
</reference>
<name>A0ACC0UWQ7_9HYPO</name>